<evidence type="ECO:0000256" key="8">
    <source>
        <dbReference type="SAM" id="Coils"/>
    </source>
</evidence>
<evidence type="ECO:0000256" key="3">
    <source>
        <dbReference type="ARBA" id="ARBA00022741"/>
    </source>
</evidence>
<evidence type="ECO:0000256" key="6">
    <source>
        <dbReference type="ARBA" id="ARBA00023175"/>
    </source>
</evidence>
<evidence type="ECO:0000256" key="4">
    <source>
        <dbReference type="ARBA" id="ARBA00022840"/>
    </source>
</evidence>
<dbReference type="PANTHER" id="PTHR47968">
    <property type="entry name" value="CENTROMERE PROTEIN E"/>
    <property type="match status" value="1"/>
</dbReference>
<accession>A0A8F2EG23</accession>
<feature type="region of interest" description="Disordered" evidence="9">
    <location>
        <begin position="635"/>
        <end position="679"/>
    </location>
</feature>
<keyword evidence="5 8" id="KW-0175">Coiled coil</keyword>
<dbReference type="PRINTS" id="PR00380">
    <property type="entry name" value="KINESINHEAVY"/>
</dbReference>
<organism evidence="11">
    <name type="scientific">Citrullus lanatus</name>
    <name type="common">Watermelon</name>
    <name type="synonym">Citrullus vulgaris</name>
    <dbReference type="NCBI Taxonomy" id="3654"/>
    <lineage>
        <taxon>Eukaryota</taxon>
        <taxon>Viridiplantae</taxon>
        <taxon>Streptophyta</taxon>
        <taxon>Embryophyta</taxon>
        <taxon>Tracheophyta</taxon>
        <taxon>Spermatophyta</taxon>
        <taxon>Magnoliopsida</taxon>
        <taxon>eudicotyledons</taxon>
        <taxon>Gunneridae</taxon>
        <taxon>Pentapetalae</taxon>
        <taxon>rosids</taxon>
        <taxon>fabids</taxon>
        <taxon>Cucurbitales</taxon>
        <taxon>Cucurbitaceae</taxon>
        <taxon>Benincaseae</taxon>
        <taxon>Citrullus</taxon>
    </lineage>
</organism>
<keyword evidence="6 7" id="KW-0505">Motor protein</keyword>
<dbReference type="SMART" id="SM00129">
    <property type="entry name" value="KISc"/>
    <property type="match status" value="1"/>
</dbReference>
<dbReference type="PROSITE" id="PS50067">
    <property type="entry name" value="KINESIN_MOTOR_2"/>
    <property type="match status" value="1"/>
</dbReference>
<dbReference type="AlphaFoldDB" id="A0A8F2EG23"/>
<name>A0A8F2EG23_CITLA</name>
<feature type="compositionally biased region" description="Low complexity" evidence="9">
    <location>
        <begin position="849"/>
        <end position="862"/>
    </location>
</feature>
<dbReference type="InterPro" id="IPR027417">
    <property type="entry name" value="P-loop_NTPase"/>
</dbReference>
<evidence type="ECO:0000256" key="2">
    <source>
        <dbReference type="ARBA" id="ARBA00022701"/>
    </source>
</evidence>
<keyword evidence="3 7" id="KW-0547">Nucleotide-binding</keyword>
<evidence type="ECO:0000256" key="9">
    <source>
        <dbReference type="SAM" id="MobiDB-lite"/>
    </source>
</evidence>
<evidence type="ECO:0000256" key="7">
    <source>
        <dbReference type="PROSITE-ProRule" id="PRU00283"/>
    </source>
</evidence>
<dbReference type="InterPro" id="IPR019821">
    <property type="entry name" value="Kinesin_motor_CS"/>
</dbReference>
<dbReference type="Gene3D" id="3.40.850.10">
    <property type="entry name" value="Kinesin motor domain"/>
    <property type="match status" value="1"/>
</dbReference>
<dbReference type="PROSITE" id="PS00411">
    <property type="entry name" value="KINESIN_MOTOR_1"/>
    <property type="match status" value="1"/>
</dbReference>
<dbReference type="SUPFAM" id="SSF52540">
    <property type="entry name" value="P-loop containing nucleoside triphosphate hydrolases"/>
    <property type="match status" value="1"/>
</dbReference>
<feature type="compositionally biased region" description="Polar residues" evidence="9">
    <location>
        <begin position="639"/>
        <end position="664"/>
    </location>
</feature>
<feature type="compositionally biased region" description="Low complexity" evidence="9">
    <location>
        <begin position="1"/>
        <end position="14"/>
    </location>
</feature>
<dbReference type="InterPro" id="IPR036961">
    <property type="entry name" value="Kinesin_motor_dom_sf"/>
</dbReference>
<feature type="region of interest" description="Disordered" evidence="9">
    <location>
        <begin position="848"/>
        <end position="885"/>
    </location>
</feature>
<feature type="domain" description="Kinesin motor" evidence="10">
    <location>
        <begin position="82"/>
        <end position="451"/>
    </location>
</feature>
<dbReference type="GO" id="GO:0007018">
    <property type="term" value="P:microtubule-based movement"/>
    <property type="evidence" value="ECO:0007669"/>
    <property type="project" value="InterPro"/>
</dbReference>
<dbReference type="GO" id="GO:0003777">
    <property type="term" value="F:microtubule motor activity"/>
    <property type="evidence" value="ECO:0007669"/>
    <property type="project" value="InterPro"/>
</dbReference>
<evidence type="ECO:0000259" key="10">
    <source>
        <dbReference type="PROSITE" id="PS50067"/>
    </source>
</evidence>
<dbReference type="GO" id="GO:0008017">
    <property type="term" value="F:microtubule binding"/>
    <property type="evidence" value="ECO:0007669"/>
    <property type="project" value="InterPro"/>
</dbReference>
<dbReference type="GO" id="GO:0005524">
    <property type="term" value="F:ATP binding"/>
    <property type="evidence" value="ECO:0007669"/>
    <property type="project" value="UniProtKB-UniRule"/>
</dbReference>
<protein>
    <submittedName>
        <fullName evidence="11">Kinesin-related protein KIN7D</fullName>
    </submittedName>
</protein>
<evidence type="ECO:0000256" key="1">
    <source>
        <dbReference type="ARBA" id="ARBA00007310"/>
    </source>
</evidence>
<dbReference type="EMBL" id="MW890001">
    <property type="protein sequence ID" value="QWT43306.1"/>
    <property type="molecule type" value="mRNA"/>
</dbReference>
<evidence type="ECO:0000256" key="5">
    <source>
        <dbReference type="ARBA" id="ARBA00023054"/>
    </source>
</evidence>
<evidence type="ECO:0000313" key="11">
    <source>
        <dbReference type="EMBL" id="QWT43306.1"/>
    </source>
</evidence>
<keyword evidence="4 7" id="KW-0067">ATP-binding</keyword>
<comment type="similarity">
    <text evidence="1">Belongs to the TRAFAC class myosin-kinesin ATPase superfamily. Kinesin family. KIN-7 subfamily.</text>
</comment>
<dbReference type="InterPro" id="IPR027640">
    <property type="entry name" value="Kinesin-like_fam"/>
</dbReference>
<dbReference type="PANTHER" id="PTHR47968:SF33">
    <property type="entry name" value="KINESIN-LIKE PROTEIN KIN-7C, MITOCHONDRIAL ISOFORM X1"/>
    <property type="match status" value="1"/>
</dbReference>
<dbReference type="FunFam" id="3.40.850.10:FF:000014">
    <property type="entry name" value="Kinesin-like protein KIN-7G"/>
    <property type="match status" value="1"/>
</dbReference>
<keyword evidence="2" id="KW-0493">Microtubule</keyword>
<dbReference type="InterPro" id="IPR001752">
    <property type="entry name" value="Kinesin_motor_dom"/>
</dbReference>
<feature type="coiled-coil region" evidence="8">
    <location>
        <begin position="927"/>
        <end position="996"/>
    </location>
</feature>
<sequence>MASSTSISRSQRPSNISPFRSRKSPSVSPAPRPNGRPTTPSSTASSRPPSKVSVSPVRTASCTPSPPIPALDRLDIMKAKENVTVTVRFRPLRYCLLFFLADYLKKWWTDFGGNCVRELNKGDEIAWYADGECTVRNEFNSSIAYGFDRVFGPATTTRHVYDVAAQQVVAGAMNGINGTVFAYGVTSSGKTHTMHGKEVPPPGVICVDRRTISVGVSYVILVGGEQKSPGVIPLAVKDVFGIIQETPERQFLLRVSYLEIYNEVINDLLDPTGQNLRVREDAQGTYVEGIKEEVVLSPAHALSLIASGEEHRHVGSNNFNLLSSRSHTIFTLTIESSPHGEHHDEEDVTLSQLHLIDLAGSESSKTETTGLRRKEGSYINKSLLTLGTVISKLTDEKATHIPYRDSKLTRLLQSSLSGHGRISLICTVTPASSNSEETHNTLKFAHRSKRVEIKASQNKASFVLSSDEKSLIKKYQREISSLKQELQQLKRGIMENPSTTALSTQEDLVNLKLQLEADQVKLQSRLEEEEEAKAALMGRIQRLTKLILVSTKNALPSSVAEKPGQRRRHSFGEDELAYLPDRKRDYLNDDDGGSCASGVSVDGRDDVVNLDDLVKDMRSNKKRGMLGWFKIRRPENAIGPSSTTDTGSSAGESPASRSKASQNRMIPDELKNGRRKSICKKGDDSSIIYSSQERTQAGDLFGAPMDGHRLPPTGTTLTDQMDLLCEQVKMLAGEVALCTSSLKRLSEQAARNPEDSQIKEHVQKLKDEISEKKLQIRVLEQRMIGSVELSPQMSSSIELSQALSKLTAQLNEKIFELEIKSADNRILQEQLQMKTAENAELQEAILRAQQESSSQKHSSNSQKNEDDDASQHLPNYSIRTKVEPRHKYSPWEDKYAEENTPTSVMSLNRVLTLDDSKDCNSDKFCHSQVMQAEIENLKQEKVRLIEEKEGLEIQSRKLAEEASYAKELASAAAVELQNLAEEVTKLSYENAKLTGDRTNAKDNYCRSCYAQRSCDSKHHIGSARYQREAALEKAIFERDQREAELYRRLEEAKRHEEDMENELANMWGLFAKMRKSELNIEDMSFEGVRPSYLLQGRAKNGYISSNGISNRPLEDDAIFVDEVRAGNKKERIRCRDLESFISQMKV</sequence>
<reference evidence="11" key="1">
    <citation type="journal article" date="2021" name="BMC Plant Biol.">
        <title>Genome wide analysis of kinesin gene family in Citrullus lanatus reveals an essential role in early fruit development.</title>
        <authorList>
            <person name="Tian S."/>
            <person name="Jiang J."/>
            <person name="Xu G.Q."/>
            <person name="Wang T."/>
            <person name="Liu Q."/>
            <person name="Chen X."/>
            <person name="Liu M."/>
            <person name="Yuan L."/>
        </authorList>
    </citation>
    <scope>NUCLEOTIDE SEQUENCE</scope>
</reference>
<feature type="region of interest" description="Disordered" evidence="9">
    <location>
        <begin position="1"/>
        <end position="66"/>
    </location>
</feature>
<dbReference type="CDD" id="cd01374">
    <property type="entry name" value="KISc_CENP_E"/>
    <property type="match status" value="1"/>
</dbReference>
<feature type="coiled-coil region" evidence="8">
    <location>
        <begin position="465"/>
        <end position="546"/>
    </location>
</feature>
<feature type="compositionally biased region" description="Low complexity" evidence="9">
    <location>
        <begin position="36"/>
        <end position="58"/>
    </location>
</feature>
<proteinExistence type="evidence at transcript level"/>
<gene>
    <name evidence="11" type="primary">KIN7D</name>
</gene>
<dbReference type="Pfam" id="PF00225">
    <property type="entry name" value="Kinesin"/>
    <property type="match status" value="1"/>
</dbReference>
<dbReference type="GO" id="GO:0005874">
    <property type="term" value="C:microtubule"/>
    <property type="evidence" value="ECO:0007669"/>
    <property type="project" value="UniProtKB-KW"/>
</dbReference>
<feature type="binding site" evidence="7">
    <location>
        <begin position="184"/>
        <end position="191"/>
    </location>
    <ligand>
        <name>ATP</name>
        <dbReference type="ChEBI" id="CHEBI:30616"/>
    </ligand>
</feature>